<feature type="compositionally biased region" description="Polar residues" evidence="13">
    <location>
        <begin position="15"/>
        <end position="28"/>
    </location>
</feature>
<dbReference type="FunFam" id="3.30.160.60:FF:002274">
    <property type="entry name" value="Zinc finger protein 432"/>
    <property type="match status" value="1"/>
</dbReference>
<evidence type="ECO:0000256" key="4">
    <source>
        <dbReference type="ARBA" id="ARBA00022723"/>
    </source>
</evidence>
<accession>A0AAV7N9M6</accession>
<keyword evidence="9" id="KW-0238">DNA-binding</keyword>
<feature type="domain" description="C2H2-type" evidence="14">
    <location>
        <begin position="7"/>
        <end position="34"/>
    </location>
</feature>
<keyword evidence="10" id="KW-0804">Transcription</keyword>
<dbReference type="Proteomes" id="UP001066276">
    <property type="component" value="Chromosome 8"/>
</dbReference>
<evidence type="ECO:0000256" key="1">
    <source>
        <dbReference type="ARBA" id="ARBA00003767"/>
    </source>
</evidence>
<dbReference type="PROSITE" id="PS50157">
    <property type="entry name" value="ZINC_FINGER_C2H2_2"/>
    <property type="match status" value="2"/>
</dbReference>
<sequence>HTGEKPYTCQECGKSFSTSSNLNSHQLTHTGEEKPYTCTECGKSYSQQSQLTIHLRWHTGEKPYTCQ</sequence>
<comment type="similarity">
    <text evidence="3">Belongs to the krueppel C2H2-type zinc-finger protein family.</text>
</comment>
<feature type="non-terminal residue" evidence="15">
    <location>
        <position position="67"/>
    </location>
</feature>
<dbReference type="GO" id="GO:0000981">
    <property type="term" value="F:DNA-binding transcription factor activity, RNA polymerase II-specific"/>
    <property type="evidence" value="ECO:0007669"/>
    <property type="project" value="TreeGrafter"/>
</dbReference>
<evidence type="ECO:0000256" key="8">
    <source>
        <dbReference type="ARBA" id="ARBA00023015"/>
    </source>
</evidence>
<dbReference type="PROSITE" id="PS00028">
    <property type="entry name" value="ZINC_FINGER_C2H2_1"/>
    <property type="match status" value="2"/>
</dbReference>
<dbReference type="AlphaFoldDB" id="A0AAV7N9M6"/>
<dbReference type="Pfam" id="PF00096">
    <property type="entry name" value="zf-C2H2"/>
    <property type="match status" value="2"/>
</dbReference>
<keyword evidence="6 12" id="KW-0863">Zinc-finger</keyword>
<reference evidence="15" key="1">
    <citation type="journal article" date="2022" name="bioRxiv">
        <title>Sequencing and chromosome-scale assembly of the giantPleurodeles waltlgenome.</title>
        <authorList>
            <person name="Brown T."/>
            <person name="Elewa A."/>
            <person name="Iarovenko S."/>
            <person name="Subramanian E."/>
            <person name="Araus A.J."/>
            <person name="Petzold A."/>
            <person name="Susuki M."/>
            <person name="Suzuki K.-i.T."/>
            <person name="Hayashi T."/>
            <person name="Toyoda A."/>
            <person name="Oliveira C."/>
            <person name="Osipova E."/>
            <person name="Leigh N.D."/>
            <person name="Simon A."/>
            <person name="Yun M.H."/>
        </authorList>
    </citation>
    <scope>NUCLEOTIDE SEQUENCE</scope>
    <source>
        <strain evidence="15">20211129_DDA</strain>
        <tissue evidence="15">Liver</tissue>
    </source>
</reference>
<evidence type="ECO:0000256" key="3">
    <source>
        <dbReference type="ARBA" id="ARBA00006991"/>
    </source>
</evidence>
<keyword evidence="8" id="KW-0805">Transcription regulation</keyword>
<gene>
    <name evidence="15" type="ORF">NDU88_000479</name>
</gene>
<keyword evidence="7" id="KW-0862">Zinc</keyword>
<name>A0AAV7N9M6_PLEWA</name>
<dbReference type="PANTHER" id="PTHR23235:SF152">
    <property type="entry name" value="SI:DKEY-210J14.3"/>
    <property type="match status" value="1"/>
</dbReference>
<keyword evidence="16" id="KW-1185">Reference proteome</keyword>
<dbReference type="PANTHER" id="PTHR23235">
    <property type="entry name" value="KRUEPPEL-LIKE TRANSCRIPTION FACTOR"/>
    <property type="match status" value="1"/>
</dbReference>
<evidence type="ECO:0000256" key="13">
    <source>
        <dbReference type="SAM" id="MobiDB-lite"/>
    </source>
</evidence>
<evidence type="ECO:0000313" key="16">
    <source>
        <dbReference type="Proteomes" id="UP001066276"/>
    </source>
</evidence>
<evidence type="ECO:0000256" key="6">
    <source>
        <dbReference type="ARBA" id="ARBA00022771"/>
    </source>
</evidence>
<dbReference type="SUPFAM" id="SSF57667">
    <property type="entry name" value="beta-beta-alpha zinc fingers"/>
    <property type="match status" value="2"/>
</dbReference>
<feature type="non-terminal residue" evidence="15">
    <location>
        <position position="1"/>
    </location>
</feature>
<dbReference type="InterPro" id="IPR036236">
    <property type="entry name" value="Znf_C2H2_sf"/>
</dbReference>
<dbReference type="InterPro" id="IPR013087">
    <property type="entry name" value="Znf_C2H2_type"/>
</dbReference>
<dbReference type="EMBL" id="JANPWB010000012">
    <property type="protein sequence ID" value="KAJ1112211.1"/>
    <property type="molecule type" value="Genomic_DNA"/>
</dbReference>
<organism evidence="15 16">
    <name type="scientific">Pleurodeles waltl</name>
    <name type="common">Iberian ribbed newt</name>
    <dbReference type="NCBI Taxonomy" id="8319"/>
    <lineage>
        <taxon>Eukaryota</taxon>
        <taxon>Metazoa</taxon>
        <taxon>Chordata</taxon>
        <taxon>Craniata</taxon>
        <taxon>Vertebrata</taxon>
        <taxon>Euteleostomi</taxon>
        <taxon>Amphibia</taxon>
        <taxon>Batrachia</taxon>
        <taxon>Caudata</taxon>
        <taxon>Salamandroidea</taxon>
        <taxon>Salamandridae</taxon>
        <taxon>Pleurodelinae</taxon>
        <taxon>Pleurodeles</taxon>
    </lineage>
</organism>
<dbReference type="SMART" id="SM00355">
    <property type="entry name" value="ZnF_C2H2"/>
    <property type="match status" value="2"/>
</dbReference>
<dbReference type="GO" id="GO:0000978">
    <property type="term" value="F:RNA polymerase II cis-regulatory region sequence-specific DNA binding"/>
    <property type="evidence" value="ECO:0007669"/>
    <property type="project" value="TreeGrafter"/>
</dbReference>
<evidence type="ECO:0000256" key="5">
    <source>
        <dbReference type="ARBA" id="ARBA00022737"/>
    </source>
</evidence>
<comment type="caution">
    <text evidence="15">The sequence shown here is derived from an EMBL/GenBank/DDBJ whole genome shotgun (WGS) entry which is preliminary data.</text>
</comment>
<evidence type="ECO:0000256" key="10">
    <source>
        <dbReference type="ARBA" id="ARBA00023163"/>
    </source>
</evidence>
<evidence type="ECO:0000313" key="15">
    <source>
        <dbReference type="EMBL" id="KAJ1112211.1"/>
    </source>
</evidence>
<keyword evidence="4" id="KW-0479">Metal-binding</keyword>
<keyword evidence="11" id="KW-0539">Nucleus</keyword>
<evidence type="ECO:0000259" key="14">
    <source>
        <dbReference type="PROSITE" id="PS50157"/>
    </source>
</evidence>
<comment type="subcellular location">
    <subcellularLocation>
        <location evidence="2">Nucleus</location>
    </subcellularLocation>
</comment>
<dbReference type="Gene3D" id="3.30.160.60">
    <property type="entry name" value="Classic Zinc Finger"/>
    <property type="match status" value="2"/>
</dbReference>
<feature type="region of interest" description="Disordered" evidence="13">
    <location>
        <begin position="1"/>
        <end position="28"/>
    </location>
</feature>
<evidence type="ECO:0000256" key="12">
    <source>
        <dbReference type="PROSITE-ProRule" id="PRU00042"/>
    </source>
</evidence>
<comment type="function">
    <text evidence="1">May be involved in transcriptional regulation.</text>
</comment>
<evidence type="ECO:0000256" key="2">
    <source>
        <dbReference type="ARBA" id="ARBA00004123"/>
    </source>
</evidence>
<evidence type="ECO:0000256" key="7">
    <source>
        <dbReference type="ARBA" id="ARBA00022833"/>
    </source>
</evidence>
<feature type="domain" description="C2H2-type" evidence="14">
    <location>
        <begin position="36"/>
        <end position="63"/>
    </location>
</feature>
<keyword evidence="5" id="KW-0677">Repeat</keyword>
<dbReference type="FunFam" id="3.30.160.60:FF:001772">
    <property type="entry name" value="Uncharacterized protein"/>
    <property type="match status" value="1"/>
</dbReference>
<proteinExistence type="inferred from homology"/>
<protein>
    <recommendedName>
        <fullName evidence="14">C2H2-type domain-containing protein</fullName>
    </recommendedName>
</protein>
<evidence type="ECO:0000256" key="11">
    <source>
        <dbReference type="ARBA" id="ARBA00023242"/>
    </source>
</evidence>
<dbReference type="GO" id="GO:0008270">
    <property type="term" value="F:zinc ion binding"/>
    <property type="evidence" value="ECO:0007669"/>
    <property type="project" value="UniProtKB-KW"/>
</dbReference>
<evidence type="ECO:0000256" key="9">
    <source>
        <dbReference type="ARBA" id="ARBA00023125"/>
    </source>
</evidence>
<dbReference type="GO" id="GO:0005634">
    <property type="term" value="C:nucleus"/>
    <property type="evidence" value="ECO:0007669"/>
    <property type="project" value="UniProtKB-SubCell"/>
</dbReference>